<sequence length="235" mass="25853">MRKFRTLGVLAALFTLPLTNAPAHAAEAPAPITVPLHDAIAALPVAPAASHDGYDRPTSFHHWIDSDHNRCRTREEALLAEAIEVPKKDSQCQLTGGRWYSYYDDTYVTDPGKLDIDHMVPLSQAWESGASTWSRERREAYANDLDAPRSLVAVTARSNRAKGDRDPADWMPPVQSAAVRCVYLVDWVATKSRWGLTVDDAEGKALKDYAAQCPNLPVAYTVVPVENDAVEQAAD</sequence>
<organism evidence="3 4">
    <name type="scientific">Streptomyces mesophilus</name>
    <dbReference type="NCBI Taxonomy" id="1775132"/>
    <lineage>
        <taxon>Bacteria</taxon>
        <taxon>Bacillati</taxon>
        <taxon>Actinomycetota</taxon>
        <taxon>Actinomycetes</taxon>
        <taxon>Kitasatosporales</taxon>
        <taxon>Streptomycetaceae</taxon>
        <taxon>Streptomyces</taxon>
    </lineage>
</organism>
<feature type="signal peptide" evidence="1">
    <location>
        <begin position="1"/>
        <end position="25"/>
    </location>
</feature>
<dbReference type="PANTHER" id="PTHR24094:SF15">
    <property type="entry name" value="AMP-DEPENDENT SYNTHETASE_LIGASE DOMAIN-CONTAINING PROTEIN-RELATED"/>
    <property type="match status" value="1"/>
</dbReference>
<reference evidence="3 4" key="1">
    <citation type="submission" date="2020-02" db="EMBL/GenBank/DDBJ databases">
        <title>Whole-genome analyses of novel actinobacteria.</title>
        <authorList>
            <person name="Sahin N."/>
            <person name="Tokatli A."/>
        </authorList>
    </citation>
    <scope>NUCLEOTIDE SEQUENCE [LARGE SCALE GENOMIC DNA]</scope>
    <source>
        <strain evidence="3 4">YC504</strain>
    </source>
</reference>
<name>A0A6G4XR12_9ACTN</name>
<dbReference type="Gene3D" id="1.10.30.50">
    <property type="match status" value="1"/>
</dbReference>
<keyword evidence="4" id="KW-1185">Reference proteome</keyword>
<protein>
    <submittedName>
        <fullName evidence="3">HNH endonuclease</fullName>
    </submittedName>
</protein>
<accession>A0A6G4XR12</accession>
<dbReference type="PANTHER" id="PTHR24094">
    <property type="entry name" value="SECRETED PROTEIN"/>
    <property type="match status" value="1"/>
</dbReference>
<dbReference type="AlphaFoldDB" id="A0A6G4XR12"/>
<keyword evidence="3" id="KW-0540">Nuclease</keyword>
<proteinExistence type="predicted"/>
<dbReference type="EMBL" id="JAAKZW010000177">
    <property type="protein sequence ID" value="NGO79878.1"/>
    <property type="molecule type" value="Genomic_DNA"/>
</dbReference>
<evidence type="ECO:0000313" key="3">
    <source>
        <dbReference type="EMBL" id="NGO79878.1"/>
    </source>
</evidence>
<evidence type="ECO:0000313" key="4">
    <source>
        <dbReference type="Proteomes" id="UP000481109"/>
    </source>
</evidence>
<comment type="caution">
    <text evidence="3">The sequence shown here is derived from an EMBL/GenBank/DDBJ whole genome shotgun (WGS) entry which is preliminary data.</text>
</comment>
<keyword evidence="3" id="KW-0378">Hydrolase</keyword>
<evidence type="ECO:0000259" key="2">
    <source>
        <dbReference type="Pfam" id="PF07510"/>
    </source>
</evidence>
<feature type="domain" description="GmrSD restriction endonucleases C-terminal" evidence="2">
    <location>
        <begin position="93"/>
        <end position="206"/>
    </location>
</feature>
<evidence type="ECO:0000256" key="1">
    <source>
        <dbReference type="SAM" id="SignalP"/>
    </source>
</evidence>
<keyword evidence="1" id="KW-0732">Signal</keyword>
<feature type="chain" id="PRO_5026292437" evidence="1">
    <location>
        <begin position="26"/>
        <end position="235"/>
    </location>
</feature>
<keyword evidence="3" id="KW-0255">Endonuclease</keyword>
<dbReference type="RefSeq" id="WP_165335315.1">
    <property type="nucleotide sequence ID" value="NZ_JAAKZW010000177.1"/>
</dbReference>
<dbReference type="Pfam" id="PF07510">
    <property type="entry name" value="GmrSD_C"/>
    <property type="match status" value="1"/>
</dbReference>
<dbReference type="GO" id="GO:0004519">
    <property type="term" value="F:endonuclease activity"/>
    <property type="evidence" value="ECO:0007669"/>
    <property type="project" value="UniProtKB-KW"/>
</dbReference>
<dbReference type="InterPro" id="IPR011089">
    <property type="entry name" value="GmrSD_C"/>
</dbReference>
<gene>
    <name evidence="3" type="ORF">G6045_30090</name>
</gene>
<dbReference type="Proteomes" id="UP000481109">
    <property type="component" value="Unassembled WGS sequence"/>
</dbReference>